<dbReference type="AlphaFoldDB" id="A0A1U7NDA2"/>
<comment type="caution">
    <text evidence="1">The sequence shown here is derived from an EMBL/GenBank/DDBJ whole genome shotgun (WGS) entry which is preliminary data.</text>
</comment>
<protein>
    <recommendedName>
        <fullName evidence="3">Transposase</fullName>
    </recommendedName>
</protein>
<feature type="non-terminal residue" evidence="1">
    <location>
        <position position="1"/>
    </location>
</feature>
<keyword evidence="2" id="KW-1185">Reference proteome</keyword>
<dbReference type="Proteomes" id="UP000186341">
    <property type="component" value="Unassembled WGS sequence"/>
</dbReference>
<sequence length="96" mass="10821">DPLVAAHNNSVEEAFVSIARGCHNWLFAYSEDGARALTVLSSITKTARRCGLNVLKYLELVMNRFREWRESAIPSDVIESVLPWNDEIRELCGLSV</sequence>
<gene>
    <name evidence="1" type="ORF">BO222_11370</name>
</gene>
<dbReference type="EMBL" id="MPJW01000242">
    <property type="protein sequence ID" value="OLU36961.1"/>
    <property type="molecule type" value="Genomic_DNA"/>
</dbReference>
<reference evidence="1 2" key="1">
    <citation type="submission" date="2016-11" db="EMBL/GenBank/DDBJ databases">
        <title>Description of two novel members of the family Erysipelotrichaceae: Ileibacterium lipovorans gen. nov., sp. nov. and Dubosiella newyorkensis, gen. nov., sp. nov.</title>
        <authorList>
            <person name="Cox L.M."/>
            <person name="Sohn J."/>
            <person name="Tyrrell K.L."/>
            <person name="Citron D.M."/>
            <person name="Lawson P.A."/>
            <person name="Patel N.B."/>
            <person name="Iizumi T."/>
            <person name="Perez-Perez G.I."/>
            <person name="Goldstein E.J."/>
            <person name="Blaser M.J."/>
        </authorList>
    </citation>
    <scope>NUCLEOTIDE SEQUENCE [LARGE SCALE GENOMIC DNA]</scope>
    <source>
        <strain evidence="1 2">NYU-BL-A3</strain>
    </source>
</reference>
<organism evidence="1 2">
    <name type="scientific">Ileibacterium valens</name>
    <dbReference type="NCBI Taxonomy" id="1862668"/>
    <lineage>
        <taxon>Bacteria</taxon>
        <taxon>Bacillati</taxon>
        <taxon>Bacillota</taxon>
        <taxon>Erysipelotrichia</taxon>
        <taxon>Erysipelotrichales</taxon>
        <taxon>Erysipelotrichaceae</taxon>
        <taxon>Ileibacterium</taxon>
    </lineage>
</organism>
<proteinExistence type="predicted"/>
<evidence type="ECO:0000313" key="1">
    <source>
        <dbReference type="EMBL" id="OLU36961.1"/>
    </source>
</evidence>
<accession>A0A1U7NDA2</accession>
<evidence type="ECO:0008006" key="3">
    <source>
        <dbReference type="Google" id="ProtNLM"/>
    </source>
</evidence>
<evidence type="ECO:0000313" key="2">
    <source>
        <dbReference type="Proteomes" id="UP000186341"/>
    </source>
</evidence>
<name>A0A1U7NDA2_9FIRM</name>